<comment type="catalytic activity">
    <reaction evidence="11">
        <text>L-lysine(out) + L-arginine(in) = L-lysine(in) + L-arginine(out)</text>
        <dbReference type="Rhea" id="RHEA:70827"/>
        <dbReference type="ChEBI" id="CHEBI:32551"/>
        <dbReference type="ChEBI" id="CHEBI:32682"/>
    </reaction>
</comment>
<dbReference type="SUPFAM" id="SSF103506">
    <property type="entry name" value="Mitochondrial carrier"/>
    <property type="match status" value="1"/>
</dbReference>
<evidence type="ECO:0000256" key="10">
    <source>
        <dbReference type="ARBA" id="ARBA00023136"/>
    </source>
</evidence>
<comment type="similarity">
    <text evidence="2 23">Belongs to the mitochondrial carrier (TC 2.A.29) family.</text>
</comment>
<dbReference type="AlphaFoldDB" id="A0AAW0TSS0"/>
<keyword evidence="4 22" id="KW-0812">Transmembrane</keyword>
<keyword evidence="3 23" id="KW-0813">Transport</keyword>
<dbReference type="PROSITE" id="PS50920">
    <property type="entry name" value="SOLCAR"/>
    <property type="match status" value="3"/>
</dbReference>
<evidence type="ECO:0000313" key="24">
    <source>
        <dbReference type="EMBL" id="KAK8390612.1"/>
    </source>
</evidence>
<feature type="repeat" description="Solcar" evidence="22">
    <location>
        <begin position="2"/>
        <end position="86"/>
    </location>
</feature>
<evidence type="ECO:0000256" key="20">
    <source>
        <dbReference type="ARBA" id="ARBA00079387"/>
    </source>
</evidence>
<evidence type="ECO:0000256" key="8">
    <source>
        <dbReference type="ARBA" id="ARBA00022989"/>
    </source>
</evidence>
<evidence type="ECO:0000256" key="13">
    <source>
        <dbReference type="ARBA" id="ARBA00050768"/>
    </source>
</evidence>
<dbReference type="InterPro" id="IPR002067">
    <property type="entry name" value="MCP"/>
</dbReference>
<sequence length="419" mass="45462">MALEFIAGCLGGCAGVAVGHPFDTVKVRLQTQDFQNPKYRGTWHCITDTIKHESLRGLYKGMSSPMAGVAFVNAIVFGVHGNMVKHIQNPDSLRSQMLCGAVAGFSQSIVTSPMELVKTRVQLQTEACVTTKSLSCAATSSSTVTNCSSYTSPVDCIRKIVTTEGWRGLFRGQLITIFRDVPGFSSYFLSYEYLSRSWASADGSVSPAVVLAAGGFAGALSWLVTYPIDMVKSRLQADGVGGVSKYRGIAHCLKSSVATEGAGVLFRGLNSSLIRAFPTNAATFAVVTWTIKTFQEQPEQDETHQSWRDILANGEALVQAAAIPTPLQLSFTPETSWRSAVSFLPQVMAASAATEEDQEEEHQETRCRCWQRQGTAVLGKLPNLFGSVCKGHEAFTCWRARQEDVFAAARLHHNLSIVL</sequence>
<keyword evidence="7" id="KW-0029">Amino-acid transport</keyword>
<evidence type="ECO:0000256" key="23">
    <source>
        <dbReference type="RuleBase" id="RU000488"/>
    </source>
</evidence>
<evidence type="ECO:0000256" key="7">
    <source>
        <dbReference type="ARBA" id="ARBA00022970"/>
    </source>
</evidence>
<evidence type="ECO:0000256" key="12">
    <source>
        <dbReference type="ARBA" id="ARBA00050592"/>
    </source>
</evidence>
<dbReference type="Pfam" id="PF00153">
    <property type="entry name" value="Mito_carr"/>
    <property type="match status" value="3"/>
</dbReference>
<keyword evidence="25" id="KW-1185">Reference proteome</keyword>
<dbReference type="EMBL" id="JARAKH010000025">
    <property type="protein sequence ID" value="KAK8390612.1"/>
    <property type="molecule type" value="Genomic_DNA"/>
</dbReference>
<evidence type="ECO:0000256" key="22">
    <source>
        <dbReference type="PROSITE-ProRule" id="PRU00282"/>
    </source>
</evidence>
<evidence type="ECO:0000256" key="1">
    <source>
        <dbReference type="ARBA" id="ARBA00004448"/>
    </source>
</evidence>
<evidence type="ECO:0000256" key="15">
    <source>
        <dbReference type="ARBA" id="ARBA00051921"/>
    </source>
</evidence>
<name>A0AAW0TSS0_SCYPA</name>
<evidence type="ECO:0000256" key="21">
    <source>
        <dbReference type="ARBA" id="ARBA00080567"/>
    </source>
</evidence>
<comment type="subcellular location">
    <subcellularLocation>
        <location evidence="1">Mitochondrion inner membrane</location>
        <topology evidence="1">Multi-pass membrane protein</topology>
    </subcellularLocation>
</comment>
<evidence type="ECO:0000313" key="25">
    <source>
        <dbReference type="Proteomes" id="UP001487740"/>
    </source>
</evidence>
<protein>
    <recommendedName>
        <fullName evidence="17">Mitochondrial basic amino acids transporter</fullName>
    </recommendedName>
    <alternativeName>
        <fullName evidence="21">Carnitine/acylcarnitine translocase-like</fullName>
    </alternativeName>
    <alternativeName>
        <fullName evidence="20">Mitochondrial carnitine/acylcarnitine carrier protein CACL</fullName>
    </alternativeName>
    <alternativeName>
        <fullName evidence="19">Mitochondrial ornithine transporter 3</fullName>
    </alternativeName>
    <alternativeName>
        <fullName evidence="18">Solute carrier family 25 member 29</fullName>
    </alternativeName>
</protein>
<dbReference type="GO" id="GO:0005289">
    <property type="term" value="F:high-affinity L-arginine transmembrane transporter activity"/>
    <property type="evidence" value="ECO:0007669"/>
    <property type="project" value="TreeGrafter"/>
</dbReference>
<comment type="catalytic activity">
    <reaction evidence="13">
        <text>L-histidine(out) + L-arginine(in) = L-histidine(in) + L-arginine(out)</text>
        <dbReference type="Rhea" id="RHEA:71063"/>
        <dbReference type="ChEBI" id="CHEBI:32682"/>
        <dbReference type="ChEBI" id="CHEBI:57595"/>
    </reaction>
</comment>
<keyword evidence="6" id="KW-0999">Mitochondrion inner membrane</keyword>
<dbReference type="InterPro" id="IPR018108">
    <property type="entry name" value="MCP_transmembrane"/>
</dbReference>
<proteinExistence type="inferred from homology"/>
<dbReference type="GO" id="GO:0005743">
    <property type="term" value="C:mitochondrial inner membrane"/>
    <property type="evidence" value="ECO:0007669"/>
    <property type="project" value="UniProtKB-SubCell"/>
</dbReference>
<evidence type="ECO:0000256" key="2">
    <source>
        <dbReference type="ARBA" id="ARBA00006375"/>
    </source>
</evidence>
<evidence type="ECO:0000256" key="5">
    <source>
        <dbReference type="ARBA" id="ARBA00022737"/>
    </source>
</evidence>
<keyword evidence="5" id="KW-0677">Repeat</keyword>
<evidence type="ECO:0000256" key="19">
    <source>
        <dbReference type="ARBA" id="ARBA00078745"/>
    </source>
</evidence>
<feature type="repeat" description="Solcar" evidence="22">
    <location>
        <begin position="205"/>
        <end position="293"/>
    </location>
</feature>
<dbReference type="PANTHER" id="PTHR45624">
    <property type="entry name" value="MITOCHONDRIAL BASIC AMINO ACIDS TRANSPORTER-RELATED"/>
    <property type="match status" value="1"/>
</dbReference>
<dbReference type="PRINTS" id="PR00926">
    <property type="entry name" value="MITOCARRIER"/>
</dbReference>
<gene>
    <name evidence="24" type="ORF">O3P69_010360</name>
</gene>
<evidence type="ECO:0000256" key="9">
    <source>
        <dbReference type="ARBA" id="ARBA00023128"/>
    </source>
</evidence>
<comment type="catalytic activity">
    <reaction evidence="14">
        <text>L-homoarginine(in) + L-arginine(out) = L-homoarginine(out) + L-arginine(in)</text>
        <dbReference type="Rhea" id="RHEA:72799"/>
        <dbReference type="ChEBI" id="CHEBI:32682"/>
        <dbReference type="ChEBI" id="CHEBI:143006"/>
    </reaction>
</comment>
<evidence type="ECO:0000256" key="17">
    <source>
        <dbReference type="ARBA" id="ARBA00071763"/>
    </source>
</evidence>
<keyword evidence="10 22" id="KW-0472">Membrane</keyword>
<evidence type="ECO:0000256" key="11">
    <source>
        <dbReference type="ARBA" id="ARBA00049090"/>
    </source>
</evidence>
<keyword evidence="8" id="KW-1133">Transmembrane helix</keyword>
<accession>A0AAW0TSS0</accession>
<dbReference type="FunFam" id="1.50.40.10:FF:000037">
    <property type="entry name" value="Solute carrier family 25 member 29"/>
    <property type="match status" value="1"/>
</dbReference>
<dbReference type="PANTHER" id="PTHR45624:SF61">
    <property type="entry name" value="MITOCHONDRIAL BASIC AMINO ACIDS TRANSPORTER"/>
    <property type="match status" value="1"/>
</dbReference>
<comment type="caution">
    <text evidence="24">The sequence shown here is derived from an EMBL/GenBank/DDBJ whole genome shotgun (WGS) entry which is preliminary data.</text>
</comment>
<evidence type="ECO:0000256" key="3">
    <source>
        <dbReference type="ARBA" id="ARBA00022448"/>
    </source>
</evidence>
<evidence type="ECO:0000256" key="4">
    <source>
        <dbReference type="ARBA" id="ARBA00022692"/>
    </source>
</evidence>
<dbReference type="GO" id="GO:1990575">
    <property type="term" value="P:mitochondrial L-ornithine transmembrane transport"/>
    <property type="evidence" value="ECO:0007669"/>
    <property type="project" value="UniProtKB-ARBA"/>
</dbReference>
<keyword evidence="9" id="KW-0496">Mitochondrion</keyword>
<feature type="repeat" description="Solcar" evidence="22">
    <location>
        <begin position="91"/>
        <end position="197"/>
    </location>
</feature>
<dbReference type="Proteomes" id="UP001487740">
    <property type="component" value="Unassembled WGS sequence"/>
</dbReference>
<evidence type="ECO:0000256" key="18">
    <source>
        <dbReference type="ARBA" id="ARBA00076491"/>
    </source>
</evidence>
<comment type="catalytic activity">
    <reaction evidence="16">
        <text>N(omega)-methyl-L-arginine(in) + L-arginine(out) = N(omega)-methyl-L-arginine(out) + L-arginine(in)</text>
        <dbReference type="Rhea" id="RHEA:72803"/>
        <dbReference type="ChEBI" id="CHEBI:32682"/>
        <dbReference type="ChEBI" id="CHEBI:114953"/>
    </reaction>
</comment>
<dbReference type="Gene3D" id="1.50.40.10">
    <property type="entry name" value="Mitochondrial carrier domain"/>
    <property type="match status" value="2"/>
</dbReference>
<comment type="catalytic activity">
    <reaction evidence="12">
        <text>L-histidine(out) = L-histidine(in)</text>
        <dbReference type="Rhea" id="RHEA:72807"/>
        <dbReference type="ChEBI" id="CHEBI:57595"/>
    </reaction>
</comment>
<comment type="catalytic activity">
    <reaction evidence="15">
        <text>L-ornithine(in) + L-arginine(out) = L-ornithine(out) + L-arginine(in)</text>
        <dbReference type="Rhea" id="RHEA:34991"/>
        <dbReference type="ChEBI" id="CHEBI:32682"/>
        <dbReference type="ChEBI" id="CHEBI:46911"/>
    </reaction>
</comment>
<dbReference type="InterPro" id="IPR050567">
    <property type="entry name" value="Mitochondrial_Carrier"/>
</dbReference>
<evidence type="ECO:0000256" key="16">
    <source>
        <dbReference type="ARBA" id="ARBA00052673"/>
    </source>
</evidence>
<dbReference type="InterPro" id="IPR023395">
    <property type="entry name" value="MCP_dom_sf"/>
</dbReference>
<reference evidence="24 25" key="1">
    <citation type="submission" date="2023-03" db="EMBL/GenBank/DDBJ databases">
        <title>High-quality genome of Scylla paramamosain provides insights in environmental adaptation.</title>
        <authorList>
            <person name="Zhang L."/>
        </authorList>
    </citation>
    <scope>NUCLEOTIDE SEQUENCE [LARGE SCALE GENOMIC DNA]</scope>
    <source>
        <strain evidence="24">LZ_2023a</strain>
        <tissue evidence="24">Muscle</tissue>
    </source>
</reference>
<evidence type="ECO:0000256" key="14">
    <source>
        <dbReference type="ARBA" id="ARBA00051045"/>
    </source>
</evidence>
<organism evidence="24 25">
    <name type="scientific">Scylla paramamosain</name>
    <name type="common">Mud crab</name>
    <dbReference type="NCBI Taxonomy" id="85552"/>
    <lineage>
        <taxon>Eukaryota</taxon>
        <taxon>Metazoa</taxon>
        <taxon>Ecdysozoa</taxon>
        <taxon>Arthropoda</taxon>
        <taxon>Crustacea</taxon>
        <taxon>Multicrustacea</taxon>
        <taxon>Malacostraca</taxon>
        <taxon>Eumalacostraca</taxon>
        <taxon>Eucarida</taxon>
        <taxon>Decapoda</taxon>
        <taxon>Pleocyemata</taxon>
        <taxon>Brachyura</taxon>
        <taxon>Eubrachyura</taxon>
        <taxon>Portunoidea</taxon>
        <taxon>Portunidae</taxon>
        <taxon>Portuninae</taxon>
        <taxon>Scylla</taxon>
    </lineage>
</organism>
<evidence type="ECO:0000256" key="6">
    <source>
        <dbReference type="ARBA" id="ARBA00022792"/>
    </source>
</evidence>